<keyword evidence="4 11" id="KW-0812">Transmembrane</keyword>
<evidence type="ECO:0000256" key="1">
    <source>
        <dbReference type="ARBA" id="ARBA00004141"/>
    </source>
</evidence>
<keyword evidence="7" id="KW-0520">NAD</keyword>
<evidence type="ECO:0000256" key="9">
    <source>
        <dbReference type="ARBA" id="ARBA00031586"/>
    </source>
</evidence>
<evidence type="ECO:0000256" key="10">
    <source>
        <dbReference type="ARBA" id="ARBA00049551"/>
    </source>
</evidence>
<proteinExistence type="inferred from homology"/>
<comment type="catalytic activity">
    <reaction evidence="10">
        <text>a ubiquinone + NADH + 5 H(+)(in) = a ubiquinol + NAD(+) + 4 H(+)(out)</text>
        <dbReference type="Rhea" id="RHEA:29091"/>
        <dbReference type="Rhea" id="RHEA-COMP:9565"/>
        <dbReference type="Rhea" id="RHEA-COMP:9566"/>
        <dbReference type="ChEBI" id="CHEBI:15378"/>
        <dbReference type="ChEBI" id="CHEBI:16389"/>
        <dbReference type="ChEBI" id="CHEBI:17976"/>
        <dbReference type="ChEBI" id="CHEBI:57540"/>
        <dbReference type="ChEBI" id="CHEBI:57945"/>
        <dbReference type="EC" id="7.1.1.2"/>
    </reaction>
</comment>
<keyword evidence="12" id="KW-0496">Mitochondrion</keyword>
<keyword evidence="5" id="KW-1278">Translocase</keyword>
<evidence type="ECO:0000256" key="6">
    <source>
        <dbReference type="ARBA" id="ARBA00022989"/>
    </source>
</evidence>
<feature type="transmembrane region" description="Helical" evidence="11">
    <location>
        <begin position="28"/>
        <end position="49"/>
    </location>
</feature>
<dbReference type="GO" id="GO:0016020">
    <property type="term" value="C:membrane"/>
    <property type="evidence" value="ECO:0007669"/>
    <property type="project" value="UniProtKB-SubCell"/>
</dbReference>
<protein>
    <recommendedName>
        <fullName evidence="3">NADH-ubiquinone oxidoreductase chain 4L</fullName>
    </recommendedName>
    <alternativeName>
        <fullName evidence="9">NADH dehydrogenase subunit 4L</fullName>
    </alternativeName>
</protein>
<gene>
    <name evidence="12" type="primary">nad4l</name>
</gene>
<evidence type="ECO:0000256" key="4">
    <source>
        <dbReference type="ARBA" id="ARBA00022692"/>
    </source>
</evidence>
<dbReference type="GO" id="GO:0008137">
    <property type="term" value="F:NADH dehydrogenase (ubiquinone) activity"/>
    <property type="evidence" value="ECO:0007669"/>
    <property type="project" value="UniProtKB-EC"/>
</dbReference>
<dbReference type="AlphaFoldDB" id="A0A346RKE0"/>
<evidence type="ECO:0000256" key="2">
    <source>
        <dbReference type="ARBA" id="ARBA00010519"/>
    </source>
</evidence>
<feature type="transmembrane region" description="Helical" evidence="11">
    <location>
        <begin position="6"/>
        <end position="21"/>
    </location>
</feature>
<organism evidence="12">
    <name type="scientific">Curculionoidea sp. 21 KM-2017</name>
    <dbReference type="NCBI Taxonomy" id="2219405"/>
    <lineage>
        <taxon>Eukaryota</taxon>
        <taxon>Metazoa</taxon>
        <taxon>Ecdysozoa</taxon>
        <taxon>Arthropoda</taxon>
        <taxon>Hexapoda</taxon>
        <taxon>Insecta</taxon>
        <taxon>Pterygota</taxon>
        <taxon>Neoptera</taxon>
        <taxon>Endopterygota</taxon>
        <taxon>Coleoptera</taxon>
        <taxon>Polyphaga</taxon>
        <taxon>Cucujiformia</taxon>
    </lineage>
</organism>
<evidence type="ECO:0000256" key="5">
    <source>
        <dbReference type="ARBA" id="ARBA00022967"/>
    </source>
</evidence>
<keyword evidence="8 11" id="KW-0472">Membrane</keyword>
<keyword evidence="6 11" id="KW-1133">Transmembrane helix</keyword>
<evidence type="ECO:0000256" key="8">
    <source>
        <dbReference type="ARBA" id="ARBA00023136"/>
    </source>
</evidence>
<comment type="subcellular location">
    <subcellularLocation>
        <location evidence="1">Membrane</location>
        <topology evidence="1">Multi-pass membrane protein</topology>
    </subcellularLocation>
</comment>
<evidence type="ECO:0000256" key="3">
    <source>
        <dbReference type="ARBA" id="ARBA00016612"/>
    </source>
</evidence>
<dbReference type="EMBL" id="MG193528">
    <property type="protein sequence ID" value="AXS66537.1"/>
    <property type="molecule type" value="Genomic_DNA"/>
</dbReference>
<evidence type="ECO:0000256" key="7">
    <source>
        <dbReference type="ARBA" id="ARBA00023027"/>
    </source>
</evidence>
<comment type="similarity">
    <text evidence="2">Belongs to the complex I subunit 4L family.</text>
</comment>
<dbReference type="Pfam" id="PF00420">
    <property type="entry name" value="Oxidored_q2"/>
    <property type="match status" value="1"/>
</dbReference>
<evidence type="ECO:0000256" key="11">
    <source>
        <dbReference type="SAM" id="Phobius"/>
    </source>
</evidence>
<dbReference type="Gene3D" id="1.10.287.3510">
    <property type="match status" value="1"/>
</dbReference>
<geneLocation type="mitochondrion" evidence="12"/>
<dbReference type="InterPro" id="IPR039428">
    <property type="entry name" value="NUOK/Mnh_C1-like"/>
</dbReference>
<name>A0A346RKE0_9CUCU</name>
<accession>A0A346RKE0</accession>
<reference evidence="12" key="1">
    <citation type="journal article" date="2018" name="J. ISSAAS">
        <title>The contribution of mitochondrial metagenomics to large-scale data mining and phylogenetic analysis of Coleoptera.</title>
        <authorList>
            <person name="Miller K."/>
            <person name="Linard B."/>
            <person name="Motyka M."/>
            <person name="Bocek M."/>
            <person name="Vogler A.P."/>
        </authorList>
    </citation>
    <scope>NUCLEOTIDE SEQUENCE</scope>
</reference>
<evidence type="ECO:0000313" key="12">
    <source>
        <dbReference type="EMBL" id="AXS66537.1"/>
    </source>
</evidence>
<feature type="transmembrane region" description="Helical" evidence="11">
    <location>
        <begin position="55"/>
        <end position="80"/>
    </location>
</feature>
<sequence>MLIYFFILSVMFFASVFIYSSKYKHLLVMFLSLEFMVLVLYLLMMFYLTEYLSEFYMSMFFLTFSVCEGALSLSLLVLLVRSYGNDKILIFDNLW</sequence>